<dbReference type="EMBL" id="JBFXLT010000076">
    <property type="protein sequence ID" value="KAL2810169.1"/>
    <property type="molecule type" value="Genomic_DNA"/>
</dbReference>
<keyword evidence="2" id="KW-0238">DNA-binding</keyword>
<evidence type="ECO:0000256" key="1">
    <source>
        <dbReference type="ARBA" id="ARBA00023015"/>
    </source>
</evidence>
<dbReference type="SUPFAM" id="SSF57701">
    <property type="entry name" value="Zn2/Cys6 DNA-binding domain"/>
    <property type="match status" value="1"/>
</dbReference>
<reference evidence="6 7" key="1">
    <citation type="submission" date="2024-07" db="EMBL/GenBank/DDBJ databases">
        <title>Section-level genome sequencing and comparative genomics of Aspergillus sections Usti and Cavernicolus.</title>
        <authorList>
            <consortium name="Lawrence Berkeley National Laboratory"/>
            <person name="Nybo J.L."/>
            <person name="Vesth T.C."/>
            <person name="Theobald S."/>
            <person name="Frisvad J.C."/>
            <person name="Larsen T.O."/>
            <person name="Kjaerboelling I."/>
            <person name="Rothschild-Mancinelli K."/>
            <person name="Lyhne E.K."/>
            <person name="Kogle M.E."/>
            <person name="Barry K."/>
            <person name="Clum A."/>
            <person name="Na H."/>
            <person name="Ledsgaard L."/>
            <person name="Lin J."/>
            <person name="Lipzen A."/>
            <person name="Kuo A."/>
            <person name="Riley R."/>
            <person name="Mondo S."/>
            <person name="Labutti K."/>
            <person name="Haridas S."/>
            <person name="Pangalinan J."/>
            <person name="Salamov A.A."/>
            <person name="Simmons B.A."/>
            <person name="Magnuson J.K."/>
            <person name="Chen J."/>
            <person name="Drula E."/>
            <person name="Henrissat B."/>
            <person name="Wiebenga A."/>
            <person name="Lubbers R.J."/>
            <person name="Gomes A.C."/>
            <person name="Makela M.R."/>
            <person name="Stajich J."/>
            <person name="Grigoriev I.V."/>
            <person name="Mortensen U.H."/>
            <person name="De Vries R.P."/>
            <person name="Baker S.E."/>
            <person name="Andersen M.R."/>
        </authorList>
    </citation>
    <scope>NUCLEOTIDE SEQUENCE [LARGE SCALE GENOMIC DNA]</scope>
    <source>
        <strain evidence="6 7">CBS 588.65</strain>
    </source>
</reference>
<protein>
    <recommendedName>
        <fullName evidence="5">Zn(2)-C6 fungal-type domain-containing protein</fullName>
    </recommendedName>
</protein>
<dbReference type="InterPro" id="IPR001138">
    <property type="entry name" value="Zn2Cys6_DnaBD"/>
</dbReference>
<organism evidence="6 7">
    <name type="scientific">Aspergillus granulosus</name>
    <dbReference type="NCBI Taxonomy" id="176169"/>
    <lineage>
        <taxon>Eukaryota</taxon>
        <taxon>Fungi</taxon>
        <taxon>Dikarya</taxon>
        <taxon>Ascomycota</taxon>
        <taxon>Pezizomycotina</taxon>
        <taxon>Eurotiomycetes</taxon>
        <taxon>Eurotiomycetidae</taxon>
        <taxon>Eurotiales</taxon>
        <taxon>Aspergillaceae</taxon>
        <taxon>Aspergillus</taxon>
        <taxon>Aspergillus subgen. Nidulantes</taxon>
    </lineage>
</organism>
<evidence type="ECO:0000256" key="3">
    <source>
        <dbReference type="ARBA" id="ARBA00023163"/>
    </source>
</evidence>
<evidence type="ECO:0000313" key="6">
    <source>
        <dbReference type="EMBL" id="KAL2810169.1"/>
    </source>
</evidence>
<dbReference type="Gene3D" id="4.10.240.10">
    <property type="entry name" value="Zn(2)-C6 fungal-type DNA-binding domain"/>
    <property type="match status" value="1"/>
</dbReference>
<evidence type="ECO:0000313" key="7">
    <source>
        <dbReference type="Proteomes" id="UP001610334"/>
    </source>
</evidence>
<dbReference type="Proteomes" id="UP001610334">
    <property type="component" value="Unassembled WGS sequence"/>
</dbReference>
<sequence length="421" mass="47330">MPKDRRTRSRTGCTQCVRVSIKCNEGRPMCQRCVRLAFACDYSTRFIWKPHKPPKPPKSVVRSKPPITTSDCGVCACPGRLTETQLYNLFVMDGNRLLHWASPSQSDLVGKIARLYHQSPVVRLNIEALMSLLNECCGLSSLTRIDLAISQTKEFFGSDSSHVDQDVLAISMILLSQVAMRAGYTWTHHIAEILPLAVRLSSDNIHSATSDPHSLLEILGGLDMDAWIVGRRSEPLHVWTTWCMGRQGIESITGLPRPLLDLIARVSRNEDVSAELRQFITLLPLPQRQSYQESLWRCFAVTALLHLQSRVSPVGGVDVLTTQLVDLLRYLHATLAWKGNHNVLAWPAFTLGIHVQDNSLGGMTVVNEILSLVFAQSDEGWRHPDGCMRALMNQFWEERERIGRKSAYHNLQGTAFEVGLW</sequence>
<keyword evidence="1" id="KW-0805">Transcription regulation</keyword>
<proteinExistence type="predicted"/>
<feature type="domain" description="Zn(2)-C6 fungal-type" evidence="5">
    <location>
        <begin position="12"/>
        <end position="42"/>
    </location>
</feature>
<evidence type="ECO:0000256" key="2">
    <source>
        <dbReference type="ARBA" id="ARBA00023125"/>
    </source>
</evidence>
<dbReference type="InterPro" id="IPR036864">
    <property type="entry name" value="Zn2-C6_fun-type_DNA-bd_sf"/>
</dbReference>
<comment type="caution">
    <text evidence="6">The sequence shown here is derived from an EMBL/GenBank/DDBJ whole genome shotgun (WGS) entry which is preliminary data.</text>
</comment>
<dbReference type="PROSITE" id="PS50048">
    <property type="entry name" value="ZN2_CY6_FUNGAL_2"/>
    <property type="match status" value="1"/>
</dbReference>
<evidence type="ECO:0000256" key="4">
    <source>
        <dbReference type="ARBA" id="ARBA00023242"/>
    </source>
</evidence>
<keyword evidence="4" id="KW-0539">Nucleus</keyword>
<gene>
    <name evidence="6" type="ORF">BJX63DRAFT_403057</name>
</gene>
<dbReference type="PANTHER" id="PTHR37534:SF46">
    <property type="entry name" value="ZN(II)2CYS6 TRANSCRIPTION FACTOR (EUROFUNG)"/>
    <property type="match status" value="1"/>
</dbReference>
<dbReference type="Pfam" id="PF00172">
    <property type="entry name" value="Zn_clus"/>
    <property type="match status" value="1"/>
</dbReference>
<dbReference type="SMART" id="SM00066">
    <property type="entry name" value="GAL4"/>
    <property type="match status" value="1"/>
</dbReference>
<dbReference type="PANTHER" id="PTHR37534">
    <property type="entry name" value="TRANSCRIPTIONAL ACTIVATOR PROTEIN UGA3"/>
    <property type="match status" value="1"/>
</dbReference>
<name>A0ABR4H3Z6_9EURO</name>
<dbReference type="CDD" id="cd00067">
    <property type="entry name" value="GAL4"/>
    <property type="match status" value="1"/>
</dbReference>
<accession>A0ABR4H3Z6</accession>
<keyword evidence="7" id="KW-1185">Reference proteome</keyword>
<evidence type="ECO:0000259" key="5">
    <source>
        <dbReference type="PROSITE" id="PS50048"/>
    </source>
</evidence>
<keyword evidence="3" id="KW-0804">Transcription</keyword>